<evidence type="ECO:0000256" key="2">
    <source>
        <dbReference type="ARBA" id="ARBA00022777"/>
    </source>
</evidence>
<dbReference type="SUPFAM" id="SSF116907">
    <property type="entry name" value="Hook domain"/>
    <property type="match status" value="1"/>
</dbReference>
<keyword evidence="2" id="KW-0418">Kinase</keyword>
<dbReference type="GO" id="GO:0004674">
    <property type="term" value="F:protein serine/threonine kinase activity"/>
    <property type="evidence" value="ECO:0007669"/>
    <property type="project" value="UniProtKB-EC"/>
</dbReference>
<protein>
    <recommendedName>
        <fullName evidence="1">non-specific serine/threonine protein kinase</fullName>
        <ecNumber evidence="1">2.7.11.1</ecNumber>
    </recommendedName>
</protein>
<dbReference type="InterPro" id="IPR056802">
    <property type="entry name" value="ATR-like_M-HEAT"/>
</dbReference>
<reference evidence="5" key="1">
    <citation type="submission" date="2014-03" db="EMBL/GenBank/DDBJ databases">
        <title>The Genome Sequence of Puccinia striiformis f. sp. tritici PST-78.</title>
        <authorList>
            <consortium name="The Broad Institute Genome Sequencing Platform"/>
            <person name="Cuomo C."/>
            <person name="Hulbert S."/>
            <person name="Chen X."/>
            <person name="Walker B."/>
            <person name="Young S.K."/>
            <person name="Zeng Q."/>
            <person name="Gargeya S."/>
            <person name="Fitzgerald M."/>
            <person name="Haas B."/>
            <person name="Abouelleil A."/>
            <person name="Alvarado L."/>
            <person name="Arachchi H.M."/>
            <person name="Berlin A.M."/>
            <person name="Chapman S.B."/>
            <person name="Goldberg J."/>
            <person name="Griggs A."/>
            <person name="Gujja S."/>
            <person name="Hansen M."/>
            <person name="Howarth C."/>
            <person name="Imamovic A."/>
            <person name="Larimer J."/>
            <person name="McCowan C."/>
            <person name="Montmayeur A."/>
            <person name="Murphy C."/>
            <person name="Neiman D."/>
            <person name="Pearson M."/>
            <person name="Priest M."/>
            <person name="Roberts A."/>
            <person name="Saif S."/>
            <person name="Shea T."/>
            <person name="Sisk P."/>
            <person name="Sykes S."/>
            <person name="Wortman J."/>
            <person name="Nusbaum C."/>
            <person name="Birren B."/>
        </authorList>
    </citation>
    <scope>NUCLEOTIDE SEQUENCE [LARGE SCALE GENOMIC DNA]</scope>
    <source>
        <strain evidence="5">race PST-78</strain>
    </source>
</reference>
<organism evidence="4 5">
    <name type="scientific">Puccinia striiformis f. sp. tritici PST-78</name>
    <dbReference type="NCBI Taxonomy" id="1165861"/>
    <lineage>
        <taxon>Eukaryota</taxon>
        <taxon>Fungi</taxon>
        <taxon>Dikarya</taxon>
        <taxon>Basidiomycota</taxon>
        <taxon>Pucciniomycotina</taxon>
        <taxon>Pucciniomycetes</taxon>
        <taxon>Pucciniales</taxon>
        <taxon>Pucciniaceae</taxon>
        <taxon>Puccinia</taxon>
    </lineage>
</organism>
<dbReference type="OrthoDB" id="2517230at2759"/>
<comment type="caution">
    <text evidence="4">The sequence shown here is derived from an EMBL/GenBank/DDBJ whole genome shotgun (WGS) entry which is preliminary data.</text>
</comment>
<evidence type="ECO:0000259" key="3">
    <source>
        <dbReference type="Pfam" id="PF25030"/>
    </source>
</evidence>
<evidence type="ECO:0000313" key="4">
    <source>
        <dbReference type="EMBL" id="KNE92044.1"/>
    </source>
</evidence>
<dbReference type="EC" id="2.7.11.1" evidence="1"/>
<sequence>MTADQIDVAISIAQHILRKRPQLGHYAYDVADFSSLSTSAIPSHDLTRVHSALVGIMQQLASIKTPLAWTDKLKHLIGRINGESEIVIRQSLKELSILLDKDLEKTKMLMAGDTFHHLVGDVAKADTLDNIKSMAFECLGTVGAVDPDRCEINDEKTGMVLASNFLDHEESINFALHLLQEELIGAYRSAHDSRLHNFLTYAIQELLNCEFTSDLVDPKRLGNVPSLIRNKWKSMPSHIVDSISPLSGSKFRFSFTNNISQNMLTYSHTTLYNSWLQHWLLRLITLVENKDVKEILMPFLGTIHAGDAVISQRLIPHIALHIVISGSPGE</sequence>
<feature type="domain" description="Serine/threonine-protein kinase ATR-like M-HEAT region" evidence="3">
    <location>
        <begin position="265"/>
        <end position="327"/>
    </location>
</feature>
<dbReference type="Pfam" id="PF25030">
    <property type="entry name" value="M-HEAT_ATR"/>
    <property type="match status" value="1"/>
</dbReference>
<dbReference type="EMBL" id="AJIL01000178">
    <property type="protein sequence ID" value="KNE92044.1"/>
    <property type="molecule type" value="Genomic_DNA"/>
</dbReference>
<evidence type="ECO:0000256" key="1">
    <source>
        <dbReference type="ARBA" id="ARBA00012513"/>
    </source>
</evidence>
<dbReference type="STRING" id="1165861.A0A0L0UZ82"/>
<dbReference type="AlphaFoldDB" id="A0A0L0UZ82"/>
<keyword evidence="2" id="KW-0808">Transferase</keyword>
<keyword evidence="5" id="KW-1185">Reference proteome</keyword>
<proteinExistence type="predicted"/>
<gene>
    <name evidence="4" type="ORF">PSTG_14577</name>
</gene>
<evidence type="ECO:0000313" key="5">
    <source>
        <dbReference type="Proteomes" id="UP000054564"/>
    </source>
</evidence>
<name>A0A0L0UZ82_9BASI</name>
<accession>A0A0L0UZ82</accession>
<dbReference type="Proteomes" id="UP000054564">
    <property type="component" value="Unassembled WGS sequence"/>
</dbReference>